<evidence type="ECO:0000256" key="1">
    <source>
        <dbReference type="ARBA" id="ARBA00004325"/>
    </source>
</evidence>
<evidence type="ECO:0000256" key="3">
    <source>
        <dbReference type="ARBA" id="ARBA00022448"/>
    </source>
</evidence>
<proteinExistence type="inferred from homology"/>
<keyword evidence="9" id="KW-0066">ATP synthesis</keyword>
<evidence type="ECO:0000256" key="10">
    <source>
        <dbReference type="SAM" id="MobiDB-lite"/>
    </source>
</evidence>
<comment type="subcellular location">
    <subcellularLocation>
        <location evidence="1">Mitochondrion membrane</location>
    </subcellularLocation>
</comment>
<keyword evidence="12" id="KW-1185">Reference proteome</keyword>
<keyword evidence="8" id="KW-0472">Membrane</keyword>
<dbReference type="InterPro" id="IPR006808">
    <property type="entry name" value="ATP_synth_F0_gsu_mt"/>
</dbReference>
<accession>A0A0D7AJ90</accession>
<sequence>MRPVPPLATLRNAVTRRSHRSSRHAPRRWNSSSPKDNAEKAKETLANSDTFVTVQKQVEQYWQVAKKALGPTGEKAVQLLGGYKEPVLYNLAVAREVAKLIYRKESMSPPRLADFMPTYRQLWSRASSRSYWTNALASGELMKVGIYGLEAYGIFKIGEIVGRRHLVGYGVPPTH</sequence>
<protein>
    <recommendedName>
        <fullName evidence="13">Mitochondrial F1F0-ATP synthase g subunit</fullName>
    </recommendedName>
</protein>
<dbReference type="GO" id="GO:0031966">
    <property type="term" value="C:mitochondrial membrane"/>
    <property type="evidence" value="ECO:0007669"/>
    <property type="project" value="UniProtKB-SubCell"/>
</dbReference>
<dbReference type="GO" id="GO:0045259">
    <property type="term" value="C:proton-transporting ATP synthase complex"/>
    <property type="evidence" value="ECO:0007669"/>
    <property type="project" value="UniProtKB-KW"/>
</dbReference>
<dbReference type="Proteomes" id="UP000054144">
    <property type="component" value="Unassembled WGS sequence"/>
</dbReference>
<keyword evidence="4" id="KW-0138">CF(0)</keyword>
<keyword evidence="3" id="KW-0813">Transport</keyword>
<evidence type="ECO:0000256" key="5">
    <source>
        <dbReference type="ARBA" id="ARBA00022781"/>
    </source>
</evidence>
<evidence type="ECO:0008006" key="13">
    <source>
        <dbReference type="Google" id="ProtNLM"/>
    </source>
</evidence>
<feature type="region of interest" description="Disordered" evidence="10">
    <location>
        <begin position="14"/>
        <end position="44"/>
    </location>
</feature>
<evidence type="ECO:0000256" key="8">
    <source>
        <dbReference type="ARBA" id="ARBA00023136"/>
    </source>
</evidence>
<name>A0A0D7AJ90_9AGAR</name>
<reference evidence="11 12" key="1">
    <citation type="journal article" date="2015" name="Fungal Genet. Biol.">
        <title>Evolution of novel wood decay mechanisms in Agaricales revealed by the genome sequences of Fistulina hepatica and Cylindrobasidium torrendii.</title>
        <authorList>
            <person name="Floudas D."/>
            <person name="Held B.W."/>
            <person name="Riley R."/>
            <person name="Nagy L.G."/>
            <person name="Koehler G."/>
            <person name="Ransdell A.S."/>
            <person name="Younus H."/>
            <person name="Chow J."/>
            <person name="Chiniquy J."/>
            <person name="Lipzen A."/>
            <person name="Tritt A."/>
            <person name="Sun H."/>
            <person name="Haridas S."/>
            <person name="LaButti K."/>
            <person name="Ohm R.A."/>
            <person name="Kues U."/>
            <person name="Blanchette R.A."/>
            <person name="Grigoriev I.V."/>
            <person name="Minto R.E."/>
            <person name="Hibbett D.S."/>
        </authorList>
    </citation>
    <scope>NUCLEOTIDE SEQUENCE [LARGE SCALE GENOMIC DNA]</scope>
    <source>
        <strain evidence="11 12">ATCC 64428</strain>
    </source>
</reference>
<evidence type="ECO:0000256" key="4">
    <source>
        <dbReference type="ARBA" id="ARBA00022547"/>
    </source>
</evidence>
<feature type="compositionally biased region" description="Basic residues" evidence="10">
    <location>
        <begin position="14"/>
        <end position="27"/>
    </location>
</feature>
<keyword evidence="5" id="KW-0375">Hydrogen ion transport</keyword>
<evidence type="ECO:0000256" key="6">
    <source>
        <dbReference type="ARBA" id="ARBA00023065"/>
    </source>
</evidence>
<evidence type="ECO:0000256" key="2">
    <source>
        <dbReference type="ARBA" id="ARBA00005699"/>
    </source>
</evidence>
<keyword evidence="6" id="KW-0406">Ion transport</keyword>
<gene>
    <name evidence="11" type="ORF">FISHEDRAFT_36397</name>
</gene>
<dbReference type="GO" id="GO:0015986">
    <property type="term" value="P:proton motive force-driven ATP synthesis"/>
    <property type="evidence" value="ECO:0007669"/>
    <property type="project" value="InterPro"/>
</dbReference>
<organism evidence="11 12">
    <name type="scientific">Fistulina hepatica ATCC 64428</name>
    <dbReference type="NCBI Taxonomy" id="1128425"/>
    <lineage>
        <taxon>Eukaryota</taxon>
        <taxon>Fungi</taxon>
        <taxon>Dikarya</taxon>
        <taxon>Basidiomycota</taxon>
        <taxon>Agaricomycotina</taxon>
        <taxon>Agaricomycetes</taxon>
        <taxon>Agaricomycetidae</taxon>
        <taxon>Agaricales</taxon>
        <taxon>Fistulinaceae</taxon>
        <taxon>Fistulina</taxon>
    </lineage>
</organism>
<keyword evidence="7" id="KW-0496">Mitochondrion</keyword>
<dbReference type="Pfam" id="PF04718">
    <property type="entry name" value="ATP-synt_G"/>
    <property type="match status" value="1"/>
</dbReference>
<dbReference type="OrthoDB" id="437at2759"/>
<evidence type="ECO:0000313" key="12">
    <source>
        <dbReference type="Proteomes" id="UP000054144"/>
    </source>
</evidence>
<comment type="similarity">
    <text evidence="2">Belongs to the ATPase g subunit family.</text>
</comment>
<dbReference type="GO" id="GO:0015078">
    <property type="term" value="F:proton transmembrane transporter activity"/>
    <property type="evidence" value="ECO:0007669"/>
    <property type="project" value="InterPro"/>
</dbReference>
<dbReference type="AlphaFoldDB" id="A0A0D7AJ90"/>
<evidence type="ECO:0000313" key="11">
    <source>
        <dbReference type="EMBL" id="KIY51819.1"/>
    </source>
</evidence>
<dbReference type="EMBL" id="KN881648">
    <property type="protein sequence ID" value="KIY51819.1"/>
    <property type="molecule type" value="Genomic_DNA"/>
</dbReference>
<evidence type="ECO:0000256" key="7">
    <source>
        <dbReference type="ARBA" id="ARBA00023128"/>
    </source>
</evidence>
<evidence type="ECO:0000256" key="9">
    <source>
        <dbReference type="ARBA" id="ARBA00023310"/>
    </source>
</evidence>